<reference evidence="2" key="1">
    <citation type="submission" date="2021-10" db="EMBL/GenBank/DDBJ databases">
        <title>Streptomyces nigrumlapis sp.nov.,an antimicrobial producing actinobacterium isolated from Black Gobi rocks.</title>
        <authorList>
            <person name="Wen Y."/>
            <person name="Zhang W."/>
            <person name="Liu X.G."/>
        </authorList>
    </citation>
    <scope>NUCLEOTIDE SEQUENCE</scope>
    <source>
        <strain evidence="2">ST13-2-2</strain>
    </source>
</reference>
<sequence length="275" mass="27213">MRSVAPARAGLGDGVLDAGAGGLGVGGEGGGEVGVVRVSAAGCDRGDSLLDQLLGLAVFAAYSTQAASFGFTAVLARQRAPSPLGRFGLGSCLFRSGGGLGLGGSVLLALFFGPLKLGAHSLTETVLGRLSAFGPRGVGHLGIDLCRDPAAQCTAFADKVVAHVAVGAGVHPHALVAPGVAAFAEPGQAPAQQPAHRVFYTRGTAPLGGQTARQPTAEVALGTAGTDPGGDAPQLSGGRLLHHMTGAGPLQPIPHRLNGSQGDLQLTMRPGDPPP</sequence>
<accession>A0ABY4LZ35</accession>
<organism evidence="2 3">
    <name type="scientific">Streptomyces halobius</name>
    <dbReference type="NCBI Taxonomy" id="2879846"/>
    <lineage>
        <taxon>Bacteria</taxon>
        <taxon>Bacillati</taxon>
        <taxon>Actinomycetota</taxon>
        <taxon>Actinomycetes</taxon>
        <taxon>Kitasatosporales</taxon>
        <taxon>Streptomycetaceae</taxon>
        <taxon>Streptomyces</taxon>
    </lineage>
</organism>
<dbReference type="Proteomes" id="UP000830115">
    <property type="component" value="Chromosome"/>
</dbReference>
<evidence type="ECO:0000313" key="2">
    <source>
        <dbReference type="EMBL" id="UQA90770.1"/>
    </source>
</evidence>
<name>A0ABY4LZ35_9ACTN</name>
<gene>
    <name evidence="2" type="ORF">K9S39_01700</name>
</gene>
<feature type="region of interest" description="Disordered" evidence="1">
    <location>
        <begin position="221"/>
        <end position="275"/>
    </location>
</feature>
<keyword evidence="3" id="KW-1185">Reference proteome</keyword>
<dbReference type="EMBL" id="CP086322">
    <property type="protein sequence ID" value="UQA90770.1"/>
    <property type="molecule type" value="Genomic_DNA"/>
</dbReference>
<evidence type="ECO:0000313" key="3">
    <source>
        <dbReference type="Proteomes" id="UP000830115"/>
    </source>
</evidence>
<protein>
    <recommendedName>
        <fullName evidence="4">RDD family protein</fullName>
    </recommendedName>
</protein>
<evidence type="ECO:0000256" key="1">
    <source>
        <dbReference type="SAM" id="MobiDB-lite"/>
    </source>
</evidence>
<proteinExistence type="predicted"/>
<dbReference type="RefSeq" id="WP_248861536.1">
    <property type="nucleotide sequence ID" value="NZ_CP086322.1"/>
</dbReference>
<evidence type="ECO:0008006" key="4">
    <source>
        <dbReference type="Google" id="ProtNLM"/>
    </source>
</evidence>